<keyword evidence="5" id="KW-1185">Reference proteome</keyword>
<dbReference type="SUPFAM" id="SSF53067">
    <property type="entry name" value="Actin-like ATPase domain"/>
    <property type="match status" value="1"/>
</dbReference>
<dbReference type="PANTHER" id="PTHR18964">
    <property type="entry name" value="ROK (REPRESSOR, ORF, KINASE) FAMILY"/>
    <property type="match status" value="1"/>
</dbReference>
<dbReference type="Gene3D" id="1.10.10.10">
    <property type="entry name" value="Winged helix-like DNA-binding domain superfamily/Winged helix DNA-binding domain"/>
    <property type="match status" value="1"/>
</dbReference>
<dbReference type="OrthoDB" id="5174513at2"/>
<feature type="compositionally biased region" description="Basic and acidic residues" evidence="2">
    <location>
        <begin position="464"/>
        <end position="488"/>
    </location>
</feature>
<evidence type="ECO:0000259" key="3">
    <source>
        <dbReference type="Pfam" id="PF01047"/>
    </source>
</evidence>
<dbReference type="CDD" id="cd00090">
    <property type="entry name" value="HTH_ARSR"/>
    <property type="match status" value="1"/>
</dbReference>
<evidence type="ECO:0000313" key="5">
    <source>
        <dbReference type="Proteomes" id="UP000028730"/>
    </source>
</evidence>
<dbReference type="InterPro" id="IPR000835">
    <property type="entry name" value="HTH_MarR-typ"/>
</dbReference>
<protein>
    <submittedName>
        <fullName evidence="4">ROK family transcriptional regulator</fullName>
        <ecNumber evidence="4">2.7.1.2</ecNumber>
    </submittedName>
</protein>
<dbReference type="AlphaFoldDB" id="A0A080N4J7"/>
<dbReference type="InterPro" id="IPR049874">
    <property type="entry name" value="ROK_cs"/>
</dbReference>
<feature type="region of interest" description="Disordered" evidence="2">
    <location>
        <begin position="62"/>
        <end position="97"/>
    </location>
</feature>
<comment type="similarity">
    <text evidence="1">Belongs to the ROK (NagC/XylR) family.</text>
</comment>
<gene>
    <name evidence="4" type="ORF">BBOMB_0807</name>
</gene>
<organism evidence="4 5">
    <name type="scientific">Bifidobacterium bombi DSM 19703</name>
    <dbReference type="NCBI Taxonomy" id="1341695"/>
    <lineage>
        <taxon>Bacteria</taxon>
        <taxon>Bacillati</taxon>
        <taxon>Actinomycetota</taxon>
        <taxon>Actinomycetes</taxon>
        <taxon>Bifidobacteriales</taxon>
        <taxon>Bifidobacteriaceae</taxon>
        <taxon>Bifidobacterium</taxon>
    </lineage>
</organism>
<dbReference type="Proteomes" id="UP000028730">
    <property type="component" value="Unassembled WGS sequence"/>
</dbReference>
<dbReference type="Gene3D" id="3.30.420.40">
    <property type="match status" value="2"/>
</dbReference>
<evidence type="ECO:0000256" key="1">
    <source>
        <dbReference type="ARBA" id="ARBA00006479"/>
    </source>
</evidence>
<dbReference type="InterPro" id="IPR036388">
    <property type="entry name" value="WH-like_DNA-bd_sf"/>
</dbReference>
<evidence type="ECO:0000313" key="4">
    <source>
        <dbReference type="EMBL" id="KFF31445.1"/>
    </source>
</evidence>
<dbReference type="STRING" id="1341695.BBOMB_0807"/>
<proteinExistence type="inferred from homology"/>
<feature type="compositionally biased region" description="Polar residues" evidence="2">
    <location>
        <begin position="496"/>
        <end position="505"/>
    </location>
</feature>
<accession>A0A080N4J7</accession>
<comment type="caution">
    <text evidence="4">The sequence shown here is derived from an EMBL/GenBank/DDBJ whole genome shotgun (WGS) entry which is preliminary data.</text>
</comment>
<dbReference type="GO" id="GO:0004340">
    <property type="term" value="F:glucokinase activity"/>
    <property type="evidence" value="ECO:0007669"/>
    <property type="project" value="UniProtKB-EC"/>
</dbReference>
<feature type="domain" description="HTH marR-type" evidence="3">
    <location>
        <begin position="19"/>
        <end position="64"/>
    </location>
</feature>
<dbReference type="InterPro" id="IPR011991">
    <property type="entry name" value="ArsR-like_HTH"/>
</dbReference>
<dbReference type="InterPro" id="IPR036390">
    <property type="entry name" value="WH_DNA-bd_sf"/>
</dbReference>
<dbReference type="GO" id="GO:0003700">
    <property type="term" value="F:DNA-binding transcription factor activity"/>
    <property type="evidence" value="ECO:0007669"/>
    <property type="project" value="InterPro"/>
</dbReference>
<reference evidence="4 5" key="1">
    <citation type="journal article" date="2014" name="Appl. Environ. Microbiol.">
        <title>Genomic encyclopedia of type strains of the genus Bifidobacterium.</title>
        <authorList>
            <person name="Milani C."/>
            <person name="Lugli G.A."/>
            <person name="Duranti S."/>
            <person name="Turroni F."/>
            <person name="Bottacini F."/>
            <person name="Mangifesta M."/>
            <person name="Sanchez B."/>
            <person name="Viappiani A."/>
            <person name="Mancabelli L."/>
            <person name="Taminiau B."/>
            <person name="Delcenserie V."/>
            <person name="Barrangou R."/>
            <person name="Margolles A."/>
            <person name="van Sinderen D."/>
            <person name="Ventura M."/>
        </authorList>
    </citation>
    <scope>NUCLEOTIDE SEQUENCE [LARGE SCALE GENOMIC DNA]</scope>
    <source>
        <strain evidence="4 5">DSM 19703</strain>
    </source>
</reference>
<dbReference type="EC" id="2.7.1.2" evidence="4"/>
<dbReference type="PANTHER" id="PTHR18964:SF149">
    <property type="entry name" value="BIFUNCTIONAL UDP-N-ACETYLGLUCOSAMINE 2-EPIMERASE_N-ACETYLMANNOSAMINE KINASE"/>
    <property type="match status" value="1"/>
</dbReference>
<dbReference type="InterPro" id="IPR043129">
    <property type="entry name" value="ATPase_NBD"/>
</dbReference>
<dbReference type="PROSITE" id="PS01125">
    <property type="entry name" value="ROK"/>
    <property type="match status" value="1"/>
</dbReference>
<dbReference type="EMBL" id="ATLK01000001">
    <property type="protein sequence ID" value="KFF31445.1"/>
    <property type="molecule type" value="Genomic_DNA"/>
</dbReference>
<name>A0A080N4J7_9BIFI</name>
<dbReference type="SUPFAM" id="SSF46785">
    <property type="entry name" value="Winged helix' DNA-binding domain"/>
    <property type="match status" value="1"/>
</dbReference>
<evidence type="ECO:0000256" key="2">
    <source>
        <dbReference type="SAM" id="MobiDB-lite"/>
    </source>
</evidence>
<dbReference type="Pfam" id="PF01047">
    <property type="entry name" value="MarR"/>
    <property type="match status" value="1"/>
</dbReference>
<dbReference type="RefSeq" id="WP_081867277.1">
    <property type="nucleotide sequence ID" value="NZ_ATLK01000001.1"/>
</dbReference>
<dbReference type="Pfam" id="PF00480">
    <property type="entry name" value="ROK"/>
    <property type="match status" value="2"/>
</dbReference>
<sequence>MPSVRRTLSQAALSESNRSHVLHHLYRNGVSSRAQIARALNLTPAAITKITARLLDDGLIAKTPMHGQTQPPVQRDGTVDENAPHPSMTAPRSVSSGRSVGLTIRSHAFHVIGVKFARSLLQLGTFDLDGNQLSLEDLPTVTEKTIDESLTTLRRRMNDLIKEDDAIVSIGMAVPGPYLRTEGRTAVVSSMNSWRRINFRERFEEGSSVPVFIEQDARAGALAESLFSTQHQTLGGRVDRTPEDDRANFPAPSRDCDSYEDEDAENLAYYLLGEGVGLGVIENGRLLDGYMGTATELGHISIDIEGRPCECGNFGCLEQYCSAVATHKIMQEHGYPGIAGLSHREACERLFADATDANQPLKGMALDIIDQVGRYAGYGCVTIINAYNPKHIIVGDILSHAGTRLLDAINEVVRERVVEQVRASTSIALSSLPTDSAVSGAAAVAITAFLDNPSRFIHKHGRSRGPDCERAPAEESRRHALTDVRDGEQQDFPYLGNNSSQNQNQ</sequence>
<keyword evidence="4" id="KW-0808">Transferase</keyword>
<dbReference type="InterPro" id="IPR000600">
    <property type="entry name" value="ROK"/>
</dbReference>
<dbReference type="eggNOG" id="COG1940">
    <property type="taxonomic scope" value="Bacteria"/>
</dbReference>
<feature type="region of interest" description="Disordered" evidence="2">
    <location>
        <begin position="460"/>
        <end position="505"/>
    </location>
</feature>